<proteinExistence type="predicted"/>
<evidence type="ECO:0000313" key="1">
    <source>
        <dbReference type="EMBL" id="CCK75357.1"/>
    </source>
</evidence>
<dbReference type="Proteomes" id="UP000032749">
    <property type="component" value="Chromosome"/>
</dbReference>
<dbReference type="PATRIC" id="fig|698738.3.peg.1226"/>
<dbReference type="AlphaFoldDB" id="R4YL76"/>
<evidence type="ECO:0000313" key="2">
    <source>
        <dbReference type="Proteomes" id="UP000032749"/>
    </source>
</evidence>
<dbReference type="HOGENOM" id="CLU_1000526_0_0_6"/>
<dbReference type="KEGG" id="oai:OLEAN_C11810"/>
<gene>
    <name evidence="1" type="ORF">OLEAN_C11810</name>
</gene>
<name>R4YL76_OLEAN</name>
<reference evidence="1 2" key="1">
    <citation type="journal article" date="2013" name="Nat. Commun.">
        <title>Genome sequence and functional genomic analysis of the oil-degrading bacterium Oleispira antarctica.</title>
        <authorList>
            <person name="Kube M."/>
            <person name="Chernikova T.N."/>
            <person name="Al-Ramahi Y."/>
            <person name="Beloqui A."/>
            <person name="Lopez-Cortez N."/>
            <person name="Guazzaroni M.E."/>
            <person name="Heipieper H.J."/>
            <person name="Klages S."/>
            <person name="Kotsyurbenko O.R."/>
            <person name="Langer I."/>
            <person name="Nechitaylo T.Y."/>
            <person name="Lunsdorf H."/>
            <person name="Fernandez M."/>
            <person name="Juarez S."/>
            <person name="Ciordia S."/>
            <person name="Singer A."/>
            <person name="Kagan O."/>
            <person name="Egorova O."/>
            <person name="Petit P.A."/>
            <person name="Stogios P."/>
            <person name="Kim Y."/>
            <person name="Tchigvintsev A."/>
            <person name="Flick R."/>
            <person name="Denaro R."/>
            <person name="Genovese M."/>
            <person name="Albar J.P."/>
            <person name="Reva O.N."/>
            <person name="Martinez-Gomariz M."/>
            <person name="Tran H."/>
            <person name="Ferrer M."/>
            <person name="Savchenko A."/>
            <person name="Yakunin A.F."/>
            <person name="Yakimov M.M."/>
            <person name="Golyshina O.V."/>
            <person name="Reinhardt R."/>
            <person name="Golyshin P.N."/>
        </authorList>
    </citation>
    <scope>NUCLEOTIDE SEQUENCE [LARGE SCALE GENOMIC DNA]</scope>
</reference>
<dbReference type="EMBL" id="FO203512">
    <property type="protein sequence ID" value="CCK75357.1"/>
    <property type="molecule type" value="Genomic_DNA"/>
</dbReference>
<protein>
    <submittedName>
        <fullName evidence="1">Uncharacterized protein</fullName>
    </submittedName>
</protein>
<organism evidence="1 2">
    <name type="scientific">Oleispira antarctica RB-8</name>
    <dbReference type="NCBI Taxonomy" id="698738"/>
    <lineage>
        <taxon>Bacteria</taxon>
        <taxon>Pseudomonadati</taxon>
        <taxon>Pseudomonadota</taxon>
        <taxon>Gammaproteobacteria</taxon>
        <taxon>Oceanospirillales</taxon>
        <taxon>Oceanospirillaceae</taxon>
        <taxon>Oleispira</taxon>
    </lineage>
</organism>
<keyword evidence="2" id="KW-1185">Reference proteome</keyword>
<dbReference type="OrthoDB" id="737122at2"/>
<accession>R4YL76</accession>
<sequence length="278" mass="30855">MTDQTFNFPIYYKKTLLTDAMTVSLALTRYAVLDGKPDKEHVAMSTDAGMVFIEQGVTNWTIDNTSTTGLKAFDTNTKHVCVNAEWLDSTDALKKNIHVVSGSSGNVFGSMGALLVPDDFKIPTLMATPENVKYYGLKLIEAGEVLTVHSEEVDIIMMEYDYTKIYKKDFLMKKHGGGGIFLEHHNFPHIHIPMEESCGGYIVIGKQIDKDEYHFTAFQIPYGYALYTPANTIHGDGTLVGKHGLALADSNMISANTVLIYNKHSNTMAKNVVPDWEA</sequence>